<reference evidence="2 4" key="1">
    <citation type="journal article" date="2011" name="Nature">
        <title>The Medicago genome provides insight into the evolution of rhizobial symbioses.</title>
        <authorList>
            <person name="Young N.D."/>
            <person name="Debelle F."/>
            <person name="Oldroyd G.E."/>
            <person name="Geurts R."/>
            <person name="Cannon S.B."/>
            <person name="Udvardi M.K."/>
            <person name="Benedito V.A."/>
            <person name="Mayer K.F."/>
            <person name="Gouzy J."/>
            <person name="Schoof H."/>
            <person name="Van de Peer Y."/>
            <person name="Proost S."/>
            <person name="Cook D.R."/>
            <person name="Meyers B.C."/>
            <person name="Spannagl M."/>
            <person name="Cheung F."/>
            <person name="De Mita S."/>
            <person name="Krishnakumar V."/>
            <person name="Gundlach H."/>
            <person name="Zhou S."/>
            <person name="Mudge J."/>
            <person name="Bharti A.K."/>
            <person name="Murray J.D."/>
            <person name="Naoumkina M.A."/>
            <person name="Rosen B."/>
            <person name="Silverstein K.A."/>
            <person name="Tang H."/>
            <person name="Rombauts S."/>
            <person name="Zhao P.X."/>
            <person name="Zhou P."/>
            <person name="Barbe V."/>
            <person name="Bardou P."/>
            <person name="Bechner M."/>
            <person name="Bellec A."/>
            <person name="Berger A."/>
            <person name="Berges H."/>
            <person name="Bidwell S."/>
            <person name="Bisseling T."/>
            <person name="Choisne N."/>
            <person name="Couloux A."/>
            <person name="Denny R."/>
            <person name="Deshpande S."/>
            <person name="Dai X."/>
            <person name="Doyle J.J."/>
            <person name="Dudez A.M."/>
            <person name="Farmer A.D."/>
            <person name="Fouteau S."/>
            <person name="Franken C."/>
            <person name="Gibelin C."/>
            <person name="Gish J."/>
            <person name="Goldstein S."/>
            <person name="Gonzalez A.J."/>
            <person name="Green P.J."/>
            <person name="Hallab A."/>
            <person name="Hartog M."/>
            <person name="Hua A."/>
            <person name="Humphray S.J."/>
            <person name="Jeong D.H."/>
            <person name="Jing Y."/>
            <person name="Jocker A."/>
            <person name="Kenton S.M."/>
            <person name="Kim D.J."/>
            <person name="Klee K."/>
            <person name="Lai H."/>
            <person name="Lang C."/>
            <person name="Lin S."/>
            <person name="Macmil S.L."/>
            <person name="Magdelenat G."/>
            <person name="Matthews L."/>
            <person name="McCorrison J."/>
            <person name="Monaghan E.L."/>
            <person name="Mun J.H."/>
            <person name="Najar F.Z."/>
            <person name="Nicholson C."/>
            <person name="Noirot C."/>
            <person name="O'Bleness M."/>
            <person name="Paule C.R."/>
            <person name="Poulain J."/>
            <person name="Prion F."/>
            <person name="Qin B."/>
            <person name="Qu C."/>
            <person name="Retzel E.F."/>
            <person name="Riddle C."/>
            <person name="Sallet E."/>
            <person name="Samain S."/>
            <person name="Samson N."/>
            <person name="Sanders I."/>
            <person name="Saurat O."/>
            <person name="Scarpelli C."/>
            <person name="Schiex T."/>
            <person name="Segurens B."/>
            <person name="Severin A.J."/>
            <person name="Sherrier D.J."/>
            <person name="Shi R."/>
            <person name="Sims S."/>
            <person name="Singer S.R."/>
            <person name="Sinharoy S."/>
            <person name="Sterck L."/>
            <person name="Viollet A."/>
            <person name="Wang B.B."/>
            <person name="Wang K."/>
            <person name="Wang M."/>
            <person name="Wang X."/>
            <person name="Warfsmann J."/>
            <person name="Weissenbach J."/>
            <person name="White D.D."/>
            <person name="White J.D."/>
            <person name="Wiley G.B."/>
            <person name="Wincker P."/>
            <person name="Xing Y."/>
            <person name="Yang L."/>
            <person name="Yao Z."/>
            <person name="Ying F."/>
            <person name="Zhai J."/>
            <person name="Zhou L."/>
            <person name="Zuber A."/>
            <person name="Denarie J."/>
            <person name="Dixon R.A."/>
            <person name="May G.D."/>
            <person name="Schwartz D.C."/>
            <person name="Rogers J."/>
            <person name="Quetier F."/>
            <person name="Town C.D."/>
            <person name="Roe B.A."/>
        </authorList>
    </citation>
    <scope>NUCLEOTIDE SEQUENCE [LARGE SCALE GENOMIC DNA]</scope>
    <source>
        <strain evidence="2">A17</strain>
        <strain evidence="3 4">cv. Jemalong A17</strain>
    </source>
</reference>
<dbReference type="InterPro" id="IPR017451">
    <property type="entry name" value="F-box-assoc_interact_dom"/>
</dbReference>
<evidence type="ECO:0000313" key="3">
    <source>
        <dbReference type="EnsemblPlants" id="AET00510"/>
    </source>
</evidence>
<dbReference type="Pfam" id="PF07734">
    <property type="entry name" value="FBA_1"/>
    <property type="match status" value="1"/>
</dbReference>
<accession>G7K3H8</accession>
<sequence length="366" mass="41779">MASNTASPCTDKSVAATNKKRFECISKSWSHLSEDSQFMTMYGNNFLSNTPSYDGDTYLLVDLHQGELFSLYGDRFENKVKINWPNQFSDENTDFDICVLGGSNPTTEKFKAIPTTTIESFLPPIANSFETKVDFLPCFNLNEFGYDHIADDYKVICHATFRIDYFDPHNDELSDQDSLLLRDKSFCPIWEIYSLRSNSWRKLDVNISDAELATSHHSILRVYMDGVCHWVCGYCEGEKSISSLVSFDLNNEMFFITPLPSDHKLHSTQSMVLNGFVALISLHEKTKTIHISILGEVGVKESWIKLFVVEQPYVGFPTGVGMKGEIFFEKEDNEIVWFDLTTNMIKELGLNEIVRTRITKNLKGTF</sequence>
<proteinExistence type="predicted"/>
<evidence type="ECO:0000313" key="2">
    <source>
        <dbReference type="EMBL" id="AET00510.2"/>
    </source>
</evidence>
<dbReference type="AlphaFoldDB" id="G7K3H8"/>
<dbReference type="Proteomes" id="UP000002051">
    <property type="component" value="Chromosome 5"/>
</dbReference>
<protein>
    <submittedName>
        <fullName evidence="2">F-box protein interaction domain protein</fullName>
    </submittedName>
</protein>
<keyword evidence="4" id="KW-1185">Reference proteome</keyword>
<dbReference type="PANTHER" id="PTHR31111">
    <property type="entry name" value="BNAA05G37150D PROTEIN-RELATED"/>
    <property type="match status" value="1"/>
</dbReference>
<accession>A0A0C3XU21</accession>
<dbReference type="HOGENOM" id="CLU_027176_5_0_1"/>
<reference evidence="2 4" key="2">
    <citation type="journal article" date="2014" name="BMC Genomics">
        <title>An improved genome release (version Mt4.0) for the model legume Medicago truncatula.</title>
        <authorList>
            <person name="Tang H."/>
            <person name="Krishnakumar V."/>
            <person name="Bidwell S."/>
            <person name="Rosen B."/>
            <person name="Chan A."/>
            <person name="Zhou S."/>
            <person name="Gentzbittel L."/>
            <person name="Childs K.L."/>
            <person name="Yandell M."/>
            <person name="Gundlach H."/>
            <person name="Mayer K.F."/>
            <person name="Schwartz D.C."/>
            <person name="Town C.D."/>
        </authorList>
    </citation>
    <scope>GENOME REANNOTATION</scope>
    <source>
        <strain evidence="3 4">cv. Jemalong A17</strain>
    </source>
</reference>
<evidence type="ECO:0000259" key="1">
    <source>
        <dbReference type="Pfam" id="PF07734"/>
    </source>
</evidence>
<gene>
    <name evidence="2" type="ordered locus">MTR_5g092860</name>
</gene>
<dbReference type="EMBL" id="CM001221">
    <property type="protein sequence ID" value="AET00510.2"/>
    <property type="molecule type" value="Genomic_DNA"/>
</dbReference>
<evidence type="ECO:0000313" key="4">
    <source>
        <dbReference type="Proteomes" id="UP000002051"/>
    </source>
</evidence>
<organism evidence="2 4">
    <name type="scientific">Medicago truncatula</name>
    <name type="common">Barrel medic</name>
    <name type="synonym">Medicago tribuloides</name>
    <dbReference type="NCBI Taxonomy" id="3880"/>
    <lineage>
        <taxon>Eukaryota</taxon>
        <taxon>Viridiplantae</taxon>
        <taxon>Streptophyta</taxon>
        <taxon>Embryophyta</taxon>
        <taxon>Tracheophyta</taxon>
        <taxon>Spermatophyta</taxon>
        <taxon>Magnoliopsida</taxon>
        <taxon>eudicotyledons</taxon>
        <taxon>Gunneridae</taxon>
        <taxon>Pentapetalae</taxon>
        <taxon>rosids</taxon>
        <taxon>fabids</taxon>
        <taxon>Fabales</taxon>
        <taxon>Fabaceae</taxon>
        <taxon>Papilionoideae</taxon>
        <taxon>50 kb inversion clade</taxon>
        <taxon>NPAAA clade</taxon>
        <taxon>Hologalegina</taxon>
        <taxon>IRL clade</taxon>
        <taxon>Trifolieae</taxon>
        <taxon>Medicago</taxon>
    </lineage>
</organism>
<dbReference type="NCBIfam" id="TIGR01640">
    <property type="entry name" value="F_box_assoc_1"/>
    <property type="match status" value="1"/>
</dbReference>
<dbReference type="InterPro" id="IPR006527">
    <property type="entry name" value="F-box-assoc_dom_typ1"/>
</dbReference>
<dbReference type="EnsemblPlants" id="AET00510">
    <property type="protein sequence ID" value="AET00510"/>
    <property type="gene ID" value="MTR_5g092860"/>
</dbReference>
<dbReference type="PaxDb" id="3880-AET00510"/>
<reference evidence="3" key="3">
    <citation type="submission" date="2015-04" db="UniProtKB">
        <authorList>
            <consortium name="EnsemblPlants"/>
        </authorList>
    </citation>
    <scope>IDENTIFICATION</scope>
    <source>
        <strain evidence="3">cv. Jemalong A17</strain>
    </source>
</reference>
<dbReference type="PANTHER" id="PTHR31111:SF136">
    <property type="entry name" value="F-BOX ASSOCIATED DOMAIN-CONTAINING PROTEIN"/>
    <property type="match status" value="1"/>
</dbReference>
<name>G7K3H8_MEDTR</name>
<feature type="domain" description="F-box associated beta-propeller type 1" evidence="1">
    <location>
        <begin position="138"/>
        <end position="344"/>
    </location>
</feature>